<reference evidence="1 2" key="1">
    <citation type="journal article" date="2015" name="Nature">
        <title>rRNA introns, odd ribosomes, and small enigmatic genomes across a large radiation of phyla.</title>
        <authorList>
            <person name="Brown C.T."/>
            <person name="Hug L.A."/>
            <person name="Thomas B.C."/>
            <person name="Sharon I."/>
            <person name="Castelle C.J."/>
            <person name="Singh A."/>
            <person name="Wilkins M.J."/>
            <person name="Williams K.H."/>
            <person name="Banfield J.F."/>
        </authorList>
    </citation>
    <scope>NUCLEOTIDE SEQUENCE [LARGE SCALE GENOMIC DNA]</scope>
</reference>
<dbReference type="STRING" id="1618443.UV73_C0005G0089"/>
<gene>
    <name evidence="1" type="ORF">UV73_C0005G0089</name>
</gene>
<accession>A0A0G1DJR0</accession>
<organism evidence="1 2">
    <name type="scientific">Candidatus Gottesmanbacteria bacterium GW2011_GWA2_43_14</name>
    <dbReference type="NCBI Taxonomy" id="1618443"/>
    <lineage>
        <taxon>Bacteria</taxon>
        <taxon>Candidatus Gottesmaniibacteriota</taxon>
    </lineage>
</organism>
<comment type="caution">
    <text evidence="1">The sequence shown here is derived from an EMBL/GenBank/DDBJ whole genome shotgun (WGS) entry which is preliminary data.</text>
</comment>
<sequence length="412" mass="46097">MNKKTVIILLLPLATLTLLFSADKVLLKIFGIPVKPDLRDVFFLPPNTAVVYQGPEFSYLAKTNSLGFRGREYQKPKAVNTVRILAFGDSFTFGNGADENDIWITVLEKNLGRRLKDRKIEIFNLGQPGTSPYNYLDNIKKFVPLFNPDILLIGIVEGEDIGQIAPPPEKQFIPAQSGDTVRNRLLARIAAGQSFSDKTVNIGRYITNLFPYFSALLSPYKKVDIRPANMSNLVTLISRVADEQLTSIENTIDPEVLDMYLKGDLNPNLLSLAIAKPDFFSAFMENDEIVKQAAEKLGVVFNEISTVAENHGAVPFIVDIPYGLFISKVRADTMVKMGFMYSGQPWMSGEPVDFLKQAASPSGMTVFDNLSYFREKCADDCFFPYDGHFNAKGNKLLAKHLEEYLMGFLKKN</sequence>
<name>A0A0G1DJR0_9BACT</name>
<dbReference type="Gene3D" id="3.40.50.1110">
    <property type="entry name" value="SGNH hydrolase"/>
    <property type="match status" value="1"/>
</dbReference>
<proteinExistence type="predicted"/>
<dbReference type="Proteomes" id="UP000034894">
    <property type="component" value="Unassembled WGS sequence"/>
</dbReference>
<evidence type="ECO:0000313" key="1">
    <source>
        <dbReference type="EMBL" id="KKS97812.1"/>
    </source>
</evidence>
<dbReference type="AlphaFoldDB" id="A0A0G1DJR0"/>
<dbReference type="EMBL" id="LCFP01000005">
    <property type="protein sequence ID" value="KKS97812.1"/>
    <property type="molecule type" value="Genomic_DNA"/>
</dbReference>
<dbReference type="PATRIC" id="fig|1618443.3.peg.927"/>
<dbReference type="SUPFAM" id="SSF52266">
    <property type="entry name" value="SGNH hydrolase"/>
    <property type="match status" value="1"/>
</dbReference>
<dbReference type="CDD" id="cd00229">
    <property type="entry name" value="SGNH_hydrolase"/>
    <property type="match status" value="1"/>
</dbReference>
<dbReference type="InterPro" id="IPR036514">
    <property type="entry name" value="SGNH_hydro_sf"/>
</dbReference>
<protein>
    <submittedName>
        <fullName evidence="1">G-D-S-L family lipolytic protein</fullName>
    </submittedName>
</protein>
<evidence type="ECO:0000313" key="2">
    <source>
        <dbReference type="Proteomes" id="UP000034894"/>
    </source>
</evidence>